<keyword evidence="3" id="KW-0378">Hydrolase</keyword>
<feature type="domain" description="NlpC/P60" evidence="5">
    <location>
        <begin position="78"/>
        <end position="200"/>
    </location>
</feature>
<dbReference type="InterPro" id="IPR038765">
    <property type="entry name" value="Papain-like_cys_pep_sf"/>
</dbReference>
<evidence type="ECO:0000256" key="1">
    <source>
        <dbReference type="ARBA" id="ARBA00007074"/>
    </source>
</evidence>
<proteinExistence type="inferred from homology"/>
<evidence type="ECO:0000259" key="5">
    <source>
        <dbReference type="PROSITE" id="PS51935"/>
    </source>
</evidence>
<accession>A0A0W8G653</accession>
<dbReference type="GO" id="GO:0008234">
    <property type="term" value="F:cysteine-type peptidase activity"/>
    <property type="evidence" value="ECO:0007669"/>
    <property type="project" value="UniProtKB-KW"/>
</dbReference>
<protein>
    <recommendedName>
        <fullName evidence="5">NlpC/P60 domain-containing protein</fullName>
    </recommendedName>
</protein>
<dbReference type="PANTHER" id="PTHR47053:SF1">
    <property type="entry name" value="MUREIN DD-ENDOPEPTIDASE MEPH-RELATED"/>
    <property type="match status" value="1"/>
</dbReference>
<dbReference type="InterPro" id="IPR051202">
    <property type="entry name" value="Peptidase_C40"/>
</dbReference>
<keyword evidence="2" id="KW-0645">Protease</keyword>
<dbReference type="SUPFAM" id="SSF54001">
    <property type="entry name" value="Cysteine proteinases"/>
    <property type="match status" value="1"/>
</dbReference>
<dbReference type="EMBL" id="LNQE01000197">
    <property type="protein sequence ID" value="KUG28632.1"/>
    <property type="molecule type" value="Genomic_DNA"/>
</dbReference>
<comment type="similarity">
    <text evidence="1">Belongs to the peptidase C40 family.</text>
</comment>
<reference evidence="6" key="1">
    <citation type="journal article" date="2015" name="Proc. Natl. Acad. Sci. U.S.A.">
        <title>Networks of energetic and metabolic interactions define dynamics in microbial communities.</title>
        <authorList>
            <person name="Embree M."/>
            <person name="Liu J.K."/>
            <person name="Al-Bassam M.M."/>
            <person name="Zengler K."/>
        </authorList>
    </citation>
    <scope>NUCLEOTIDE SEQUENCE</scope>
</reference>
<evidence type="ECO:0000256" key="3">
    <source>
        <dbReference type="ARBA" id="ARBA00022801"/>
    </source>
</evidence>
<evidence type="ECO:0000256" key="4">
    <source>
        <dbReference type="ARBA" id="ARBA00022807"/>
    </source>
</evidence>
<keyword evidence="4" id="KW-0788">Thiol protease</keyword>
<sequence length="200" mass="21802">MAGCQSKQTAYHFSIDQYQGFNAKNDFLTVTPLSRLASLDDMGIQMAAASRDDVLSKNLFDMAPAACPPTRLAAGKAGGSSDQLLRGAFALLGTRYRSGGDSPSTGFDCSGFTTWVFNKYGINLPRSSREQFQIGRQVAKSGLQKGDLVFFGSKRGISHVGIYLENGKFIHSASNGKTVQVSSLEEDYWKRRYAGGRRVF</sequence>
<dbReference type="AlphaFoldDB" id="A0A0W8G653"/>
<dbReference type="Pfam" id="PF00877">
    <property type="entry name" value="NLPC_P60"/>
    <property type="match status" value="1"/>
</dbReference>
<dbReference type="PANTHER" id="PTHR47053">
    <property type="entry name" value="MUREIN DD-ENDOPEPTIDASE MEPH-RELATED"/>
    <property type="match status" value="1"/>
</dbReference>
<dbReference type="GO" id="GO:0006508">
    <property type="term" value="P:proteolysis"/>
    <property type="evidence" value="ECO:0007669"/>
    <property type="project" value="UniProtKB-KW"/>
</dbReference>
<dbReference type="Gene3D" id="3.90.1720.10">
    <property type="entry name" value="endopeptidase domain like (from Nostoc punctiforme)"/>
    <property type="match status" value="1"/>
</dbReference>
<dbReference type="PROSITE" id="PS51935">
    <property type="entry name" value="NLPC_P60"/>
    <property type="match status" value="1"/>
</dbReference>
<gene>
    <name evidence="6" type="ORF">ASZ90_001484</name>
</gene>
<name>A0A0W8G653_9ZZZZ</name>
<comment type="caution">
    <text evidence="6">The sequence shown here is derived from an EMBL/GenBank/DDBJ whole genome shotgun (WGS) entry which is preliminary data.</text>
</comment>
<dbReference type="InterPro" id="IPR000064">
    <property type="entry name" value="NLP_P60_dom"/>
</dbReference>
<evidence type="ECO:0000256" key="2">
    <source>
        <dbReference type="ARBA" id="ARBA00022670"/>
    </source>
</evidence>
<evidence type="ECO:0000313" key="6">
    <source>
        <dbReference type="EMBL" id="KUG28632.1"/>
    </source>
</evidence>
<organism evidence="6">
    <name type="scientific">hydrocarbon metagenome</name>
    <dbReference type="NCBI Taxonomy" id="938273"/>
    <lineage>
        <taxon>unclassified sequences</taxon>
        <taxon>metagenomes</taxon>
        <taxon>ecological metagenomes</taxon>
    </lineage>
</organism>